<accession>A0AAD9T4F4</accession>
<evidence type="ECO:0000256" key="4">
    <source>
        <dbReference type="PROSITE-ProRule" id="PRU00221"/>
    </source>
</evidence>
<feature type="compositionally biased region" description="Pro residues" evidence="5">
    <location>
        <begin position="857"/>
        <end position="867"/>
    </location>
</feature>
<dbReference type="Pfam" id="PF12937">
    <property type="entry name" value="F-box-like"/>
    <property type="match status" value="1"/>
</dbReference>
<dbReference type="AlphaFoldDB" id="A0AAD9T4F4"/>
<evidence type="ECO:0000256" key="3">
    <source>
        <dbReference type="ARBA" id="ARBA00022737"/>
    </source>
</evidence>
<feature type="compositionally biased region" description="Polar residues" evidence="5">
    <location>
        <begin position="671"/>
        <end position="683"/>
    </location>
</feature>
<dbReference type="PROSITE" id="PS50181">
    <property type="entry name" value="FBOX"/>
    <property type="match status" value="1"/>
</dbReference>
<dbReference type="InterPro" id="IPR015943">
    <property type="entry name" value="WD40/YVTN_repeat-like_dom_sf"/>
</dbReference>
<keyword evidence="8" id="KW-1185">Reference proteome</keyword>
<gene>
    <name evidence="7" type="ORF">QTJ16_000648</name>
</gene>
<dbReference type="Proteomes" id="UP001285354">
    <property type="component" value="Unassembled WGS sequence"/>
</dbReference>
<feature type="repeat" description="WD" evidence="4">
    <location>
        <begin position="335"/>
        <end position="378"/>
    </location>
</feature>
<reference evidence="7" key="1">
    <citation type="submission" date="2023-06" db="EMBL/GenBank/DDBJ databases">
        <title>Draft genome of Marssonina rosae.</title>
        <authorList>
            <person name="Cheng Q."/>
        </authorList>
    </citation>
    <scope>NUCLEOTIDE SEQUENCE</scope>
    <source>
        <strain evidence="7">R4</strain>
    </source>
</reference>
<keyword evidence="2 4" id="KW-0853">WD repeat</keyword>
<protein>
    <recommendedName>
        <fullName evidence="6">F-box domain-containing protein</fullName>
    </recommendedName>
</protein>
<feature type="repeat" description="WD" evidence="4">
    <location>
        <begin position="459"/>
        <end position="498"/>
    </location>
</feature>
<comment type="caution">
    <text evidence="7">The sequence shown here is derived from an EMBL/GenBank/DDBJ whole genome shotgun (WGS) entry which is preliminary data.</text>
</comment>
<evidence type="ECO:0000313" key="8">
    <source>
        <dbReference type="Proteomes" id="UP001285354"/>
    </source>
</evidence>
<dbReference type="InterPro" id="IPR001810">
    <property type="entry name" value="F-box_dom"/>
</dbReference>
<dbReference type="InterPro" id="IPR036047">
    <property type="entry name" value="F-box-like_dom_sf"/>
</dbReference>
<evidence type="ECO:0000313" key="7">
    <source>
        <dbReference type="EMBL" id="KAK2629828.1"/>
    </source>
</evidence>
<evidence type="ECO:0000256" key="5">
    <source>
        <dbReference type="SAM" id="MobiDB-lite"/>
    </source>
</evidence>
<comment type="similarity">
    <text evidence="1">Belongs to the WD repeat MET30/SCONB/SCON-2 family.</text>
</comment>
<dbReference type="InterPro" id="IPR001680">
    <property type="entry name" value="WD40_rpt"/>
</dbReference>
<feature type="compositionally biased region" description="Basic residues" evidence="5">
    <location>
        <begin position="884"/>
        <end position="895"/>
    </location>
</feature>
<feature type="region of interest" description="Disordered" evidence="5">
    <location>
        <begin position="589"/>
        <end position="613"/>
    </location>
</feature>
<dbReference type="InterPro" id="IPR050995">
    <property type="entry name" value="WD-F-box_domain-protein"/>
</dbReference>
<dbReference type="SUPFAM" id="SSF81383">
    <property type="entry name" value="F-box domain"/>
    <property type="match status" value="1"/>
</dbReference>
<dbReference type="PROSITE" id="PS50294">
    <property type="entry name" value="WD_REPEATS_REGION"/>
    <property type="match status" value="3"/>
</dbReference>
<evidence type="ECO:0000259" key="6">
    <source>
        <dbReference type="PROSITE" id="PS50181"/>
    </source>
</evidence>
<proteinExistence type="inferred from homology"/>
<dbReference type="PROSITE" id="PS50082">
    <property type="entry name" value="WD_REPEATS_2"/>
    <property type="match status" value="4"/>
</dbReference>
<dbReference type="EMBL" id="JAUBYV010000001">
    <property type="protein sequence ID" value="KAK2629828.1"/>
    <property type="molecule type" value="Genomic_DNA"/>
</dbReference>
<sequence>MAGAMTPYEGSPQDEGYSEDPLTVANAGSLPSWVAKMPPPERMEYVMNIISGLPTWEVAEIVTRLRHRLHINFLNYMPPEVCLKVLGFLDPASLINTARASREWMALALDRRLWQELYVLEGFKVIQSEVDRFEASLNVESPGGERARPAGQNDEGHASKRRATPQRIIQQADMDYEMQDVDMVAGKQKSIFGGRIAKEPIAARSGSDIPMASCSRNQQFPSRVGKSLPTRLQVQQRSTEPPLSSISSLVTFDKSDNRKKLNWQYLYSQRRRLEANWDSGKYTNFQLPHPNHPQEAHDECIYTIQHSGRYLVSGSRDKSIRIWDLDTRRLVRAPLRAHTGSVLCLQFDADPEEDLIVSGSSDASIVLWKFSTGQLVQRVRNAHRESVLNVRFDKRVLVTCSKDKTIKVFNRRALKAGDPGYRIGDGVHPVPTYLNNYGFNPAPTSGLPMKPAFSIIASLEGHGAAVNAVQIHGDEVVSASGDRTVKVWNWTDSTCSRTLVGHQKGIACVQYDGRRIVSGSSDNEVKIFDSESGLEVASLRAHSNLVRTVQAGFGDSPYSAEEDRETAKRIDNEYFAAIDAGEVPQAVQLQRSRPRNAGSRKPEDITAYGAKVPPGGGGGRFGRIVSGSYDETIIIWRRDKEGIWKAQHTLRQEQGALAASRAIVPERSTTDESVASQSSQSTAPPVPVSMPSIDVDAPPVPFAPMSDQFYRHLIAITVPRGPVALQAALNQHARMAQYQSSLLAAIEELPATAEHIPSMIAIVETAFQAWQEHQGPLRAAQVGPLSNAVLSSQAGPQSQHSPSLYVGSSSQAGLSQQAPSPPQAPQPMPVAPSLVWTTGHNLTPPQLHQTTSTIVPTPQPQQPPTQPAPASYNPSAQLQPQPAPHHHHHHHHAHHFQQSMARVFKLQFDARRIICCSQTSTIVGWDFAADDEKIIEASRFFAAID</sequence>
<dbReference type="Gene3D" id="2.130.10.10">
    <property type="entry name" value="YVTN repeat-like/Quinoprotein amine dehydrogenase"/>
    <property type="match status" value="2"/>
</dbReference>
<feature type="region of interest" description="Disordered" evidence="5">
    <location>
        <begin position="140"/>
        <end position="165"/>
    </location>
</feature>
<dbReference type="Pfam" id="PF00400">
    <property type="entry name" value="WD40"/>
    <property type="match status" value="5"/>
</dbReference>
<dbReference type="Gene3D" id="1.20.1280.50">
    <property type="match status" value="1"/>
</dbReference>
<dbReference type="PANTHER" id="PTHR14604:SF4">
    <property type="entry name" value="F-BOX DOMAIN-CONTAINING PROTEIN"/>
    <property type="match status" value="1"/>
</dbReference>
<feature type="compositionally biased region" description="Basic and acidic residues" evidence="5">
    <location>
        <begin position="143"/>
        <end position="158"/>
    </location>
</feature>
<evidence type="ECO:0000256" key="1">
    <source>
        <dbReference type="ARBA" id="ARBA00007968"/>
    </source>
</evidence>
<dbReference type="InterPro" id="IPR020472">
    <property type="entry name" value="WD40_PAC1"/>
</dbReference>
<dbReference type="PRINTS" id="PR00320">
    <property type="entry name" value="GPROTEINBRPT"/>
</dbReference>
<dbReference type="CDD" id="cd00200">
    <property type="entry name" value="WD40"/>
    <property type="match status" value="1"/>
</dbReference>
<dbReference type="SMART" id="SM00320">
    <property type="entry name" value="WD40"/>
    <property type="match status" value="6"/>
</dbReference>
<organism evidence="7 8">
    <name type="scientific">Diplocarpon rosae</name>
    <dbReference type="NCBI Taxonomy" id="946125"/>
    <lineage>
        <taxon>Eukaryota</taxon>
        <taxon>Fungi</taxon>
        <taxon>Dikarya</taxon>
        <taxon>Ascomycota</taxon>
        <taxon>Pezizomycotina</taxon>
        <taxon>Leotiomycetes</taxon>
        <taxon>Helotiales</taxon>
        <taxon>Drepanopezizaceae</taxon>
        <taxon>Diplocarpon</taxon>
    </lineage>
</organism>
<feature type="repeat" description="WD" evidence="4">
    <location>
        <begin position="499"/>
        <end position="538"/>
    </location>
</feature>
<feature type="domain" description="F-box" evidence="6">
    <location>
        <begin position="71"/>
        <end position="117"/>
    </location>
</feature>
<dbReference type="SUPFAM" id="SSF50978">
    <property type="entry name" value="WD40 repeat-like"/>
    <property type="match status" value="1"/>
</dbReference>
<feature type="region of interest" description="Disordered" evidence="5">
    <location>
        <begin position="790"/>
        <end position="898"/>
    </location>
</feature>
<feature type="compositionally biased region" description="Polar residues" evidence="5">
    <location>
        <begin position="835"/>
        <end position="848"/>
    </location>
</feature>
<feature type="compositionally biased region" description="Pro residues" evidence="5">
    <location>
        <begin position="819"/>
        <end position="830"/>
    </location>
</feature>
<dbReference type="PROSITE" id="PS00678">
    <property type="entry name" value="WD_REPEATS_1"/>
    <property type="match status" value="1"/>
</dbReference>
<feature type="region of interest" description="Disordered" evidence="5">
    <location>
        <begin position="1"/>
        <end position="21"/>
    </location>
</feature>
<feature type="repeat" description="WD" evidence="4">
    <location>
        <begin position="294"/>
        <end position="333"/>
    </location>
</feature>
<feature type="compositionally biased region" description="Low complexity" evidence="5">
    <location>
        <begin position="808"/>
        <end position="818"/>
    </location>
</feature>
<dbReference type="InterPro" id="IPR036322">
    <property type="entry name" value="WD40_repeat_dom_sf"/>
</dbReference>
<feature type="compositionally biased region" description="Polar residues" evidence="5">
    <location>
        <begin position="790"/>
        <end position="802"/>
    </location>
</feature>
<dbReference type="PANTHER" id="PTHR14604">
    <property type="entry name" value="WD40 REPEAT PF20"/>
    <property type="match status" value="1"/>
</dbReference>
<keyword evidence="3" id="KW-0677">Repeat</keyword>
<evidence type="ECO:0000256" key="2">
    <source>
        <dbReference type="ARBA" id="ARBA00022574"/>
    </source>
</evidence>
<name>A0AAD9T4F4_9HELO</name>
<dbReference type="InterPro" id="IPR019775">
    <property type="entry name" value="WD40_repeat_CS"/>
</dbReference>
<feature type="region of interest" description="Disordered" evidence="5">
    <location>
        <begin position="667"/>
        <end position="689"/>
    </location>
</feature>